<dbReference type="AlphaFoldDB" id="A0A8J6QLB0"/>
<keyword evidence="4" id="KW-0472">Membrane</keyword>
<evidence type="ECO:0000256" key="3">
    <source>
        <dbReference type="ARBA" id="ARBA00023163"/>
    </source>
</evidence>
<keyword evidence="4" id="KW-1133">Transmembrane helix</keyword>
<dbReference type="GO" id="GO:0006355">
    <property type="term" value="P:regulation of DNA-templated transcription"/>
    <property type="evidence" value="ECO:0007669"/>
    <property type="project" value="InterPro"/>
</dbReference>
<keyword evidence="1" id="KW-0805">Transcription regulation</keyword>
<dbReference type="InterPro" id="IPR000792">
    <property type="entry name" value="Tscrpt_reg_LuxR_C"/>
</dbReference>
<comment type="caution">
    <text evidence="6">The sequence shown here is derived from an EMBL/GenBank/DDBJ whole genome shotgun (WGS) entry which is preliminary data.</text>
</comment>
<name>A0A8J6QLB0_9BACT</name>
<keyword evidence="3" id="KW-0804">Transcription</keyword>
<dbReference type="PANTHER" id="PTHR44688">
    <property type="entry name" value="DNA-BINDING TRANSCRIPTIONAL ACTIVATOR DEVR_DOSR"/>
    <property type="match status" value="1"/>
</dbReference>
<feature type="transmembrane region" description="Helical" evidence="4">
    <location>
        <begin position="176"/>
        <end position="196"/>
    </location>
</feature>
<dbReference type="Proteomes" id="UP000632828">
    <property type="component" value="Unassembled WGS sequence"/>
</dbReference>
<evidence type="ECO:0000259" key="5">
    <source>
        <dbReference type="PROSITE" id="PS50043"/>
    </source>
</evidence>
<dbReference type="RefSeq" id="WP_191154887.1">
    <property type="nucleotide sequence ID" value="NZ_JACWUN010000006.1"/>
</dbReference>
<dbReference type="SMART" id="SM00421">
    <property type="entry name" value="HTH_LUXR"/>
    <property type="match status" value="1"/>
</dbReference>
<feature type="transmembrane region" description="Helical" evidence="4">
    <location>
        <begin position="41"/>
        <end position="58"/>
    </location>
</feature>
<dbReference type="PANTHER" id="PTHR44688:SF16">
    <property type="entry name" value="DNA-BINDING TRANSCRIPTIONAL ACTIVATOR DEVR_DOSR"/>
    <property type="match status" value="1"/>
</dbReference>
<dbReference type="InterPro" id="IPR036388">
    <property type="entry name" value="WH-like_DNA-bd_sf"/>
</dbReference>
<feature type="transmembrane region" description="Helical" evidence="4">
    <location>
        <begin position="228"/>
        <end position="246"/>
    </location>
</feature>
<dbReference type="SUPFAM" id="SSF46894">
    <property type="entry name" value="C-terminal effector domain of the bipartite response regulators"/>
    <property type="match status" value="1"/>
</dbReference>
<dbReference type="PROSITE" id="PS50043">
    <property type="entry name" value="HTH_LUXR_2"/>
    <property type="match status" value="1"/>
</dbReference>
<dbReference type="Gene3D" id="1.10.10.10">
    <property type="entry name" value="Winged helix-like DNA-binding domain superfamily/Winged helix DNA-binding domain"/>
    <property type="match status" value="1"/>
</dbReference>
<feature type="domain" description="HTH luxR-type" evidence="5">
    <location>
        <begin position="365"/>
        <end position="430"/>
    </location>
</feature>
<dbReference type="PRINTS" id="PR00038">
    <property type="entry name" value="HTHLUXR"/>
</dbReference>
<evidence type="ECO:0000256" key="2">
    <source>
        <dbReference type="ARBA" id="ARBA00023125"/>
    </source>
</evidence>
<feature type="transmembrane region" description="Helical" evidence="4">
    <location>
        <begin position="202"/>
        <end position="221"/>
    </location>
</feature>
<organism evidence="6 7">
    <name type="scientific">Pelovirga terrestris</name>
    <dbReference type="NCBI Taxonomy" id="2771352"/>
    <lineage>
        <taxon>Bacteria</taxon>
        <taxon>Pseudomonadati</taxon>
        <taxon>Thermodesulfobacteriota</taxon>
        <taxon>Desulfuromonadia</taxon>
        <taxon>Geobacterales</taxon>
        <taxon>Geobacteraceae</taxon>
        <taxon>Pelovirga</taxon>
    </lineage>
</organism>
<feature type="transmembrane region" description="Helical" evidence="4">
    <location>
        <begin position="308"/>
        <end position="330"/>
    </location>
</feature>
<evidence type="ECO:0000313" key="7">
    <source>
        <dbReference type="Proteomes" id="UP000632828"/>
    </source>
</evidence>
<feature type="transmembrane region" description="Helical" evidence="4">
    <location>
        <begin position="252"/>
        <end position="274"/>
    </location>
</feature>
<feature type="transmembrane region" description="Helical" evidence="4">
    <location>
        <begin position="281"/>
        <end position="302"/>
    </location>
</feature>
<keyword evidence="4" id="KW-0812">Transmembrane</keyword>
<feature type="transmembrane region" description="Helical" evidence="4">
    <location>
        <begin position="89"/>
        <end position="106"/>
    </location>
</feature>
<keyword evidence="7" id="KW-1185">Reference proteome</keyword>
<dbReference type="PROSITE" id="PS00622">
    <property type="entry name" value="HTH_LUXR_1"/>
    <property type="match status" value="1"/>
</dbReference>
<accession>A0A8J6QLB0</accession>
<evidence type="ECO:0000256" key="4">
    <source>
        <dbReference type="SAM" id="Phobius"/>
    </source>
</evidence>
<dbReference type="EMBL" id="JACWUN010000006">
    <property type="protein sequence ID" value="MBD1400414.1"/>
    <property type="molecule type" value="Genomic_DNA"/>
</dbReference>
<evidence type="ECO:0000256" key="1">
    <source>
        <dbReference type="ARBA" id="ARBA00023015"/>
    </source>
</evidence>
<proteinExistence type="predicted"/>
<sequence>MSKLSPLLPTLSFAAFVFWLLAVPMNGPLIAGIGIDDSMRWFLLPHVLALVTIGTSFSRQLFTRLAPIATVLTPAFCLLLPLVPELGKLLLVLLSFSGAFVALGACKRLHCSPSPLVSAGGGLILANLALFVVFRLPAAGLPLFALATLPLFLLLVPTGEQHPVPVDNSLKLSHYLPFILIFHVVSGLMYSVIYPAYQQLDVPGGVELPFYMVAVIAAVFLGRINREIPLILGVVLGMGAFIVLQWEHAAAVTLSLFIMQAGQGFIDLFLLAFLLRFSDPLRAFGIGLATLCLGIYGGQILGDLLSGSAGTVAMFGHLFLNLAVLSLYLLHRRHPTAETEIPPDRPTAIDPLEAAPNSTDEIYIPDHLRLLLSERELLVLTQSLKGTTYKEIASELDIAESTVKTYMKRICDKCGVTGKRNLLQQLTQPGNPPSASG</sequence>
<protein>
    <recommendedName>
        <fullName evidence="5">HTH luxR-type domain-containing protein</fullName>
    </recommendedName>
</protein>
<dbReference type="GO" id="GO:0003677">
    <property type="term" value="F:DNA binding"/>
    <property type="evidence" value="ECO:0007669"/>
    <property type="project" value="UniProtKB-KW"/>
</dbReference>
<dbReference type="InterPro" id="IPR016032">
    <property type="entry name" value="Sig_transdc_resp-reg_C-effctor"/>
</dbReference>
<keyword evidence="2" id="KW-0238">DNA-binding</keyword>
<dbReference type="Pfam" id="PF00196">
    <property type="entry name" value="GerE"/>
    <property type="match status" value="1"/>
</dbReference>
<gene>
    <name evidence="6" type="ORF">ICT70_07000</name>
</gene>
<reference evidence="6" key="1">
    <citation type="submission" date="2020-09" db="EMBL/GenBank/DDBJ databases">
        <title>Pelobacter alkaliphilus sp. nov., a novel anaerobic arsenate-reducing bacterium from terrestrial mud volcano.</title>
        <authorList>
            <person name="Khomyakova M.A."/>
            <person name="Merkel A.Y."/>
            <person name="Slobodkin A.I."/>
        </authorList>
    </citation>
    <scope>NUCLEOTIDE SEQUENCE</scope>
    <source>
        <strain evidence="6">M08fum</strain>
    </source>
</reference>
<feature type="transmembrane region" description="Helical" evidence="4">
    <location>
        <begin position="113"/>
        <end position="133"/>
    </location>
</feature>
<feature type="transmembrane region" description="Helical" evidence="4">
    <location>
        <begin position="139"/>
        <end position="156"/>
    </location>
</feature>
<evidence type="ECO:0000313" key="6">
    <source>
        <dbReference type="EMBL" id="MBD1400414.1"/>
    </source>
</evidence>